<accession>A0A975ZMV2</accession>
<dbReference type="Proteomes" id="UP000182932">
    <property type="component" value="Unassembled WGS sequence"/>
</dbReference>
<dbReference type="EMBL" id="FNYY01000004">
    <property type="protein sequence ID" value="SEJ23141.1"/>
    <property type="molecule type" value="Genomic_DNA"/>
</dbReference>
<protein>
    <submittedName>
        <fullName evidence="3">Heat shock protein HslJ</fullName>
    </submittedName>
</protein>
<evidence type="ECO:0000256" key="1">
    <source>
        <dbReference type="SAM" id="SignalP"/>
    </source>
</evidence>
<keyword evidence="3" id="KW-0346">Stress response</keyword>
<sequence length="145" mass="15548">MRYFNPATPPYIGRMKLALPLIAAALLSTCDSGETLAAYGAADVTWQLESIDGAPFTADATLSFPAEGRIQGRGPCNSFSGRQTKPYPWFGTGPLRTTRRACPELSEEQAFLAALRAMTLAEVQGDTLILSDDAGREMIFSAAPE</sequence>
<comment type="caution">
    <text evidence="3">The sequence shown here is derived from an EMBL/GenBank/DDBJ whole genome shotgun (WGS) entry which is preliminary data.</text>
</comment>
<dbReference type="InterPro" id="IPR053147">
    <property type="entry name" value="Hsp_HslJ-like"/>
</dbReference>
<dbReference type="Pfam" id="PF03724">
    <property type="entry name" value="META"/>
    <property type="match status" value="1"/>
</dbReference>
<dbReference type="InterPro" id="IPR038670">
    <property type="entry name" value="HslJ-like_sf"/>
</dbReference>
<dbReference type="AlphaFoldDB" id="A0A975ZMV2"/>
<feature type="signal peptide" evidence="1">
    <location>
        <begin position="1"/>
        <end position="37"/>
    </location>
</feature>
<proteinExistence type="predicted"/>
<evidence type="ECO:0000259" key="2">
    <source>
        <dbReference type="Pfam" id="PF03724"/>
    </source>
</evidence>
<reference evidence="3 4" key="1">
    <citation type="submission" date="2016-10" db="EMBL/GenBank/DDBJ databases">
        <authorList>
            <person name="Varghese N."/>
            <person name="Submissions S."/>
        </authorList>
    </citation>
    <scope>NUCLEOTIDE SEQUENCE [LARGE SCALE GENOMIC DNA]</scope>
    <source>
        <strain evidence="3 4">FF3</strain>
    </source>
</reference>
<evidence type="ECO:0000313" key="4">
    <source>
        <dbReference type="Proteomes" id="UP000182932"/>
    </source>
</evidence>
<dbReference type="RefSeq" id="WP_244526457.1">
    <property type="nucleotide sequence ID" value="NZ_CATMKJ010000005.1"/>
</dbReference>
<keyword evidence="4" id="KW-1185">Reference proteome</keyword>
<name>A0A975ZMV2_9RHOB</name>
<organism evidence="3 4">
    <name type="scientific">Marinovum algicola</name>
    <dbReference type="NCBI Taxonomy" id="42444"/>
    <lineage>
        <taxon>Bacteria</taxon>
        <taxon>Pseudomonadati</taxon>
        <taxon>Pseudomonadota</taxon>
        <taxon>Alphaproteobacteria</taxon>
        <taxon>Rhodobacterales</taxon>
        <taxon>Roseobacteraceae</taxon>
        <taxon>Marinovum</taxon>
    </lineage>
</organism>
<dbReference type="GeneID" id="80817818"/>
<feature type="chain" id="PRO_5037560912" evidence="1">
    <location>
        <begin position="38"/>
        <end position="145"/>
    </location>
</feature>
<gene>
    <name evidence="3" type="ORF">SAMN04487940_104128</name>
</gene>
<dbReference type="Gene3D" id="2.40.128.270">
    <property type="match status" value="1"/>
</dbReference>
<dbReference type="InterPro" id="IPR005184">
    <property type="entry name" value="DUF306_Meta_HslJ"/>
</dbReference>
<feature type="domain" description="DUF306" evidence="2">
    <location>
        <begin position="42"/>
        <end position="138"/>
    </location>
</feature>
<dbReference type="PANTHER" id="PTHR35535:SF1">
    <property type="entry name" value="HEAT SHOCK PROTEIN HSLJ"/>
    <property type="match status" value="1"/>
</dbReference>
<keyword evidence="1" id="KW-0732">Signal</keyword>
<dbReference type="PANTHER" id="PTHR35535">
    <property type="entry name" value="HEAT SHOCK PROTEIN HSLJ"/>
    <property type="match status" value="1"/>
</dbReference>
<evidence type="ECO:0000313" key="3">
    <source>
        <dbReference type="EMBL" id="SEJ23141.1"/>
    </source>
</evidence>